<reference evidence="3" key="1">
    <citation type="journal article" date="2022" name="Int. J. Mol. Sci.">
        <title>Draft Genome of Tanacetum Coccineum: Genomic Comparison of Closely Related Tanacetum-Family Plants.</title>
        <authorList>
            <person name="Yamashiro T."/>
            <person name="Shiraishi A."/>
            <person name="Nakayama K."/>
            <person name="Satake H."/>
        </authorList>
    </citation>
    <scope>NUCLEOTIDE SEQUENCE</scope>
</reference>
<feature type="compositionally biased region" description="Low complexity" evidence="1">
    <location>
        <begin position="353"/>
        <end position="367"/>
    </location>
</feature>
<gene>
    <name evidence="3" type="ORF">Tco_0843331</name>
</gene>
<dbReference type="InterPro" id="IPR054722">
    <property type="entry name" value="PolX-like_BBD"/>
</dbReference>
<proteinExistence type="predicted"/>
<name>A0ABQ5B3I9_9ASTR</name>
<dbReference type="Proteomes" id="UP001151760">
    <property type="component" value="Unassembled WGS sequence"/>
</dbReference>
<feature type="region of interest" description="Disordered" evidence="1">
    <location>
        <begin position="342"/>
        <end position="389"/>
    </location>
</feature>
<protein>
    <recommendedName>
        <fullName evidence="2">Retrovirus-related Pol polyprotein from transposon TNT 1-94-like beta-barrel domain-containing protein</fullName>
    </recommendedName>
</protein>
<dbReference type="EMBL" id="BQNB010012864">
    <property type="protein sequence ID" value="GJT08869.1"/>
    <property type="molecule type" value="Genomic_DNA"/>
</dbReference>
<evidence type="ECO:0000313" key="3">
    <source>
        <dbReference type="EMBL" id="GJT08869.1"/>
    </source>
</evidence>
<reference evidence="3" key="2">
    <citation type="submission" date="2022-01" db="EMBL/GenBank/DDBJ databases">
        <authorList>
            <person name="Yamashiro T."/>
            <person name="Shiraishi A."/>
            <person name="Satake H."/>
            <person name="Nakayama K."/>
        </authorList>
    </citation>
    <scope>NUCLEOTIDE SEQUENCE</scope>
</reference>
<sequence>MVPREILMKSGLVSVNTTRQVNTARQVNAAHSKTIVNAARPMSYLFKIAHSTVKRPIHKNTAFKNSNIDQRGNTVSGKKINTARPKTVVNAVKGNSFNVVKASAFWVWKPKTKVLDHGNPQMDLHDQGVIDSGCSRHMTGNMSYLTNYEEIDGGYVAFGGNPKGGKITRKAKYLQLEDAEGIDCLPNSTIFEELTRMGYEKISQKLTFYKAFFSPQWKFLIHTILQCLSSKTTAWNEFSSTMASAIICLATNQKFNFSKYIFESMVRNLDNLSGKFLMYPRFVQVFLEQQLDDMSTHKRIYIAPSHTKKIFGNMRRVGKGFSGRVTPLFPTMVVQNQQELGEGSAIPTDPHHTPTITQPSTSQPQKTQKPRKPKRKDTQVPQPSGPIDIVADEAVHKELGDSLVRAATTASSL</sequence>
<organism evidence="3 4">
    <name type="scientific">Tanacetum coccineum</name>
    <dbReference type="NCBI Taxonomy" id="301880"/>
    <lineage>
        <taxon>Eukaryota</taxon>
        <taxon>Viridiplantae</taxon>
        <taxon>Streptophyta</taxon>
        <taxon>Embryophyta</taxon>
        <taxon>Tracheophyta</taxon>
        <taxon>Spermatophyta</taxon>
        <taxon>Magnoliopsida</taxon>
        <taxon>eudicotyledons</taxon>
        <taxon>Gunneridae</taxon>
        <taxon>Pentapetalae</taxon>
        <taxon>asterids</taxon>
        <taxon>campanulids</taxon>
        <taxon>Asterales</taxon>
        <taxon>Asteraceae</taxon>
        <taxon>Asteroideae</taxon>
        <taxon>Anthemideae</taxon>
        <taxon>Anthemidinae</taxon>
        <taxon>Tanacetum</taxon>
    </lineage>
</organism>
<comment type="caution">
    <text evidence="3">The sequence shown here is derived from an EMBL/GenBank/DDBJ whole genome shotgun (WGS) entry which is preliminary data.</text>
</comment>
<dbReference type="Pfam" id="PF22936">
    <property type="entry name" value="Pol_BBD"/>
    <property type="match status" value="1"/>
</dbReference>
<evidence type="ECO:0000259" key="2">
    <source>
        <dbReference type="Pfam" id="PF22936"/>
    </source>
</evidence>
<evidence type="ECO:0000256" key="1">
    <source>
        <dbReference type="SAM" id="MobiDB-lite"/>
    </source>
</evidence>
<keyword evidence="4" id="KW-1185">Reference proteome</keyword>
<feature type="domain" description="Retrovirus-related Pol polyprotein from transposon TNT 1-94-like beta-barrel" evidence="2">
    <location>
        <begin position="129"/>
        <end position="161"/>
    </location>
</feature>
<accession>A0ABQ5B3I9</accession>
<evidence type="ECO:0000313" key="4">
    <source>
        <dbReference type="Proteomes" id="UP001151760"/>
    </source>
</evidence>